<protein>
    <submittedName>
        <fullName evidence="2">Uncharacterized protein</fullName>
    </submittedName>
</protein>
<keyword evidence="3" id="KW-1185">Reference proteome</keyword>
<evidence type="ECO:0000313" key="3">
    <source>
        <dbReference type="Proteomes" id="UP000238479"/>
    </source>
</evidence>
<dbReference type="AlphaFoldDB" id="A0A2P6SPE3"/>
<comment type="caution">
    <text evidence="2">The sequence shown here is derived from an EMBL/GenBank/DDBJ whole genome shotgun (WGS) entry which is preliminary data.</text>
</comment>
<feature type="transmembrane region" description="Helical" evidence="1">
    <location>
        <begin position="43"/>
        <end position="62"/>
    </location>
</feature>
<reference evidence="2 3" key="1">
    <citation type="journal article" date="2018" name="Nat. Genet.">
        <title>The Rosa genome provides new insights in the design of modern roses.</title>
        <authorList>
            <person name="Bendahmane M."/>
        </authorList>
    </citation>
    <scope>NUCLEOTIDE SEQUENCE [LARGE SCALE GENOMIC DNA]</scope>
    <source>
        <strain evidence="3">cv. Old Blush</strain>
    </source>
</reference>
<evidence type="ECO:0000313" key="2">
    <source>
        <dbReference type="EMBL" id="PRQ60557.1"/>
    </source>
</evidence>
<keyword evidence="1" id="KW-0472">Membrane</keyword>
<accession>A0A2P6SPE3</accession>
<name>A0A2P6SPE3_ROSCH</name>
<organism evidence="2 3">
    <name type="scientific">Rosa chinensis</name>
    <name type="common">China rose</name>
    <dbReference type="NCBI Taxonomy" id="74649"/>
    <lineage>
        <taxon>Eukaryota</taxon>
        <taxon>Viridiplantae</taxon>
        <taxon>Streptophyta</taxon>
        <taxon>Embryophyta</taxon>
        <taxon>Tracheophyta</taxon>
        <taxon>Spermatophyta</taxon>
        <taxon>Magnoliopsida</taxon>
        <taxon>eudicotyledons</taxon>
        <taxon>Gunneridae</taxon>
        <taxon>Pentapetalae</taxon>
        <taxon>rosids</taxon>
        <taxon>fabids</taxon>
        <taxon>Rosales</taxon>
        <taxon>Rosaceae</taxon>
        <taxon>Rosoideae</taxon>
        <taxon>Rosoideae incertae sedis</taxon>
        <taxon>Rosa</taxon>
    </lineage>
</organism>
<dbReference type="Gramene" id="PRQ60557">
    <property type="protein sequence ID" value="PRQ60557"/>
    <property type="gene ID" value="RchiOBHm_Chr1g0382601"/>
</dbReference>
<gene>
    <name evidence="2" type="ORF">RchiOBHm_Chr1g0382601</name>
</gene>
<keyword evidence="1" id="KW-1133">Transmembrane helix</keyword>
<proteinExistence type="predicted"/>
<keyword evidence="1" id="KW-0812">Transmembrane</keyword>
<sequence length="84" mass="9580">MNWGILAYMKSGSSIKRRRLQALDVNEGLGNEQHKREFIHHSVFFSLLSAETTLVLLSLYYYTIPALGISNHCSSQENPILKNQ</sequence>
<dbReference type="Proteomes" id="UP000238479">
    <property type="component" value="Chromosome 1"/>
</dbReference>
<dbReference type="EMBL" id="PDCK01000039">
    <property type="protein sequence ID" value="PRQ60557.1"/>
    <property type="molecule type" value="Genomic_DNA"/>
</dbReference>
<evidence type="ECO:0000256" key="1">
    <source>
        <dbReference type="SAM" id="Phobius"/>
    </source>
</evidence>